<evidence type="ECO:0000313" key="1">
    <source>
        <dbReference type="EMBL" id="XBM00327.1"/>
    </source>
</evidence>
<dbReference type="AlphaFoldDB" id="A0AAU7F8B4"/>
<reference evidence="1" key="1">
    <citation type="submission" date="2024-05" db="EMBL/GenBank/DDBJ databases">
        <authorList>
            <person name="Yang L."/>
            <person name="Pan L."/>
        </authorList>
    </citation>
    <scope>NUCLEOTIDE SEQUENCE</scope>
    <source>
        <strain evidence="1">FCG-7</strain>
    </source>
</reference>
<dbReference type="KEGG" id="cmav:ABHF33_14905"/>
<dbReference type="RefSeq" id="WP_348944683.1">
    <property type="nucleotide sequence ID" value="NZ_CP157355.1"/>
</dbReference>
<evidence type="ECO:0008006" key="2">
    <source>
        <dbReference type="Google" id="ProtNLM"/>
    </source>
</evidence>
<organism evidence="1">
    <name type="scientific">Chitinibacter mangrovi</name>
    <dbReference type="NCBI Taxonomy" id="3153927"/>
    <lineage>
        <taxon>Bacteria</taxon>
        <taxon>Pseudomonadati</taxon>
        <taxon>Pseudomonadota</taxon>
        <taxon>Betaproteobacteria</taxon>
        <taxon>Neisseriales</taxon>
        <taxon>Chitinibacteraceae</taxon>
        <taxon>Chitinibacter</taxon>
    </lineage>
</organism>
<protein>
    <recommendedName>
        <fullName evidence="2">HDOD domain-containing protein</fullName>
    </recommendedName>
</protein>
<proteinExistence type="predicted"/>
<gene>
    <name evidence="1" type="ORF">ABHF33_14905</name>
</gene>
<accession>A0AAU7F8B4</accession>
<name>A0AAU7F8B4_9NEIS</name>
<sequence>MNSQVAYAMMNKASKTELATIKNSIMRSIPAAVVAKIAYAANMGNYAALTLCDALEISLEMPHQMFSD</sequence>
<dbReference type="EMBL" id="CP157355">
    <property type="protein sequence ID" value="XBM00327.1"/>
    <property type="molecule type" value="Genomic_DNA"/>
</dbReference>